<comment type="subcellular location">
    <subcellularLocation>
        <location evidence="2">Vacuole</location>
    </subcellularLocation>
</comment>
<evidence type="ECO:0000256" key="9">
    <source>
        <dbReference type="ARBA" id="ARBA00034026"/>
    </source>
</evidence>
<dbReference type="SUPFAM" id="SSF51445">
    <property type="entry name" value="(Trans)glycosidases"/>
    <property type="match status" value="1"/>
</dbReference>
<evidence type="ECO:0000256" key="6">
    <source>
        <dbReference type="ARBA" id="ARBA00022801"/>
    </source>
</evidence>
<evidence type="ECO:0000256" key="2">
    <source>
        <dbReference type="ARBA" id="ARBA00004116"/>
    </source>
</evidence>
<dbReference type="Pfam" id="PF00232">
    <property type="entry name" value="Glyco_hydro_1"/>
    <property type="match status" value="1"/>
</dbReference>
<dbReference type="GO" id="GO:0005975">
    <property type="term" value="P:carbohydrate metabolic process"/>
    <property type="evidence" value="ECO:0007669"/>
    <property type="project" value="InterPro"/>
</dbReference>
<proteinExistence type="inferred from homology"/>
<gene>
    <name evidence="10" type="ORF">Bca52824_034430</name>
</gene>
<evidence type="ECO:0000256" key="5">
    <source>
        <dbReference type="ARBA" id="ARBA00022554"/>
    </source>
</evidence>
<sequence>MVANGQVANDFVFSGRCSDVYSRNDFPKDFVFGSAVSAFQWEGADDEDGRMPSIWDTYVHSST</sequence>
<dbReference type="AlphaFoldDB" id="A0A8X7S176"/>
<comment type="caution">
    <text evidence="10">The sequence shown here is derived from an EMBL/GenBank/DDBJ whole genome shotgun (WGS) entry which is preliminary data.</text>
</comment>
<comment type="function">
    <text evidence="1">Degradation of glucosinolates (glucose residue linked by a thioglucoside bound to an amino acid derivative) to glucose, sulfate and any of the products: thiocyanates, isothiocyanates, nitriles, epithionitriles or oxazolidine-2-thiones.</text>
</comment>
<dbReference type="Proteomes" id="UP000886595">
    <property type="component" value="Unassembled WGS sequence"/>
</dbReference>
<reference evidence="10 11" key="1">
    <citation type="submission" date="2020-02" db="EMBL/GenBank/DDBJ databases">
        <authorList>
            <person name="Ma Q."/>
            <person name="Huang Y."/>
            <person name="Song X."/>
            <person name="Pei D."/>
        </authorList>
    </citation>
    <scope>NUCLEOTIDE SEQUENCE [LARGE SCALE GENOMIC DNA]</scope>
    <source>
        <strain evidence="10">Sxm20200214</strain>
        <tissue evidence="10">Leaf</tissue>
    </source>
</reference>
<dbReference type="EMBL" id="JAAMPC010000008">
    <property type="protein sequence ID" value="KAG2297958.1"/>
    <property type="molecule type" value="Genomic_DNA"/>
</dbReference>
<evidence type="ECO:0000256" key="8">
    <source>
        <dbReference type="ARBA" id="ARBA00032797"/>
    </source>
</evidence>
<dbReference type="EC" id="3.2.1.147" evidence="4"/>
<dbReference type="InterPro" id="IPR033132">
    <property type="entry name" value="GH_1_N_CS"/>
</dbReference>
<evidence type="ECO:0000256" key="4">
    <source>
        <dbReference type="ARBA" id="ARBA00012250"/>
    </source>
</evidence>
<organism evidence="10 11">
    <name type="scientific">Brassica carinata</name>
    <name type="common">Ethiopian mustard</name>
    <name type="synonym">Abyssinian cabbage</name>
    <dbReference type="NCBI Taxonomy" id="52824"/>
    <lineage>
        <taxon>Eukaryota</taxon>
        <taxon>Viridiplantae</taxon>
        <taxon>Streptophyta</taxon>
        <taxon>Embryophyta</taxon>
        <taxon>Tracheophyta</taxon>
        <taxon>Spermatophyta</taxon>
        <taxon>Magnoliopsida</taxon>
        <taxon>eudicotyledons</taxon>
        <taxon>Gunneridae</taxon>
        <taxon>Pentapetalae</taxon>
        <taxon>rosids</taxon>
        <taxon>malvids</taxon>
        <taxon>Brassicales</taxon>
        <taxon>Brassicaceae</taxon>
        <taxon>Brassiceae</taxon>
        <taxon>Brassica</taxon>
    </lineage>
</organism>
<comment type="similarity">
    <text evidence="3">Belongs to the glycosyl hydrolase 1 family.</text>
</comment>
<keyword evidence="5" id="KW-0926">Vacuole</keyword>
<dbReference type="InterPro" id="IPR017853">
    <property type="entry name" value="GH"/>
</dbReference>
<name>A0A8X7S176_BRACI</name>
<dbReference type="InterPro" id="IPR001360">
    <property type="entry name" value="Glyco_hydro_1"/>
</dbReference>
<dbReference type="PROSITE" id="PS00653">
    <property type="entry name" value="GLYCOSYL_HYDROL_F1_2"/>
    <property type="match status" value="1"/>
</dbReference>
<evidence type="ECO:0000313" key="10">
    <source>
        <dbReference type="EMBL" id="KAG2297958.1"/>
    </source>
</evidence>
<keyword evidence="11" id="KW-1185">Reference proteome</keyword>
<dbReference type="Gene3D" id="3.20.20.80">
    <property type="entry name" value="Glycosidases"/>
    <property type="match status" value="1"/>
</dbReference>
<evidence type="ECO:0000256" key="7">
    <source>
        <dbReference type="ARBA" id="ARBA00032643"/>
    </source>
</evidence>
<dbReference type="GO" id="GO:0005773">
    <property type="term" value="C:vacuole"/>
    <property type="evidence" value="ECO:0007669"/>
    <property type="project" value="UniProtKB-SubCell"/>
</dbReference>
<protein>
    <recommendedName>
        <fullName evidence="4">thioglucosidase</fullName>
        <ecNumber evidence="4">3.2.1.147</ecNumber>
    </recommendedName>
    <alternativeName>
        <fullName evidence="7">Sinigrinase</fullName>
    </alternativeName>
    <alternativeName>
        <fullName evidence="8">Thioglucosidase</fullName>
    </alternativeName>
</protein>
<evidence type="ECO:0000256" key="3">
    <source>
        <dbReference type="ARBA" id="ARBA00010838"/>
    </source>
</evidence>
<keyword evidence="6" id="KW-0378">Hydrolase</keyword>
<dbReference type="GO" id="GO:0019137">
    <property type="term" value="F:thioglucosidase activity"/>
    <property type="evidence" value="ECO:0007669"/>
    <property type="project" value="UniProtKB-EC"/>
</dbReference>
<evidence type="ECO:0000313" key="11">
    <source>
        <dbReference type="Proteomes" id="UP000886595"/>
    </source>
</evidence>
<comment type="catalytic activity">
    <reaction evidence="9">
        <text>a thioglucoside + H2O = a sugar + a thiol.</text>
        <dbReference type="EC" id="3.2.1.147"/>
    </reaction>
</comment>
<dbReference type="OrthoDB" id="65569at2759"/>
<evidence type="ECO:0000256" key="1">
    <source>
        <dbReference type="ARBA" id="ARBA00003014"/>
    </source>
</evidence>
<accession>A0A8X7S176</accession>